<accession>A0A7W8TVP8</accession>
<dbReference type="AlphaFoldDB" id="A0A7W8TVP8"/>
<organism evidence="2 3">
    <name type="scientific">Neomicrococcus aestuarii</name>
    <dbReference type="NCBI Taxonomy" id="556325"/>
    <lineage>
        <taxon>Bacteria</taxon>
        <taxon>Bacillati</taxon>
        <taxon>Actinomycetota</taxon>
        <taxon>Actinomycetes</taxon>
        <taxon>Micrococcales</taxon>
        <taxon>Micrococcaceae</taxon>
        <taxon>Neomicrococcus</taxon>
    </lineage>
</organism>
<dbReference type="EMBL" id="JACHDR010000001">
    <property type="protein sequence ID" value="MBB5512401.1"/>
    <property type="molecule type" value="Genomic_DNA"/>
</dbReference>
<evidence type="ECO:0000313" key="2">
    <source>
        <dbReference type="EMBL" id="MBB5512401.1"/>
    </source>
</evidence>
<proteinExistence type="predicted"/>
<dbReference type="Proteomes" id="UP000580797">
    <property type="component" value="Unassembled WGS sequence"/>
</dbReference>
<gene>
    <name evidence="2" type="ORF">HD598_001088</name>
</gene>
<name>A0A7W8TVP8_9MICC</name>
<evidence type="ECO:0000313" key="3">
    <source>
        <dbReference type="Proteomes" id="UP000580797"/>
    </source>
</evidence>
<feature type="region of interest" description="Disordered" evidence="1">
    <location>
        <begin position="85"/>
        <end position="107"/>
    </location>
</feature>
<evidence type="ECO:0000256" key="1">
    <source>
        <dbReference type="SAM" id="MobiDB-lite"/>
    </source>
</evidence>
<sequence>MDCVQRKGGNSPRLTSFLRGSWAADQRSGSEDFVLMLVAGTPASIAAQLSSLRSAWSTRTLRFELRSAKAGWSYKSGQYRQERTVSTRAGSVVKSRQDRQEPARSTRADRIEALGVHPRQAVDVTIGAVSFAVKLDLSVRVGEFHRVSGLRPRASTRNRFAKLTPLRSQARR</sequence>
<comment type="caution">
    <text evidence="2">The sequence shown here is derived from an EMBL/GenBank/DDBJ whole genome shotgun (WGS) entry which is preliminary data.</text>
</comment>
<protein>
    <submittedName>
        <fullName evidence="2">Uncharacterized protein</fullName>
    </submittedName>
</protein>
<feature type="compositionally biased region" description="Basic and acidic residues" evidence="1">
    <location>
        <begin position="95"/>
        <end position="107"/>
    </location>
</feature>
<reference evidence="2 3" key="1">
    <citation type="submission" date="2020-08" db="EMBL/GenBank/DDBJ databases">
        <title>Sequencing the genomes of 1000 actinobacteria strains.</title>
        <authorList>
            <person name="Klenk H.-P."/>
        </authorList>
    </citation>
    <scope>NUCLEOTIDE SEQUENCE [LARGE SCALE GENOMIC DNA]</scope>
    <source>
        <strain evidence="2 3">DSM 105783</strain>
    </source>
</reference>